<evidence type="ECO:0000313" key="2">
    <source>
        <dbReference type="Proteomes" id="UP001241377"/>
    </source>
</evidence>
<proteinExistence type="predicted"/>
<sequence length="287" mass="32654">MAPLTAKNCFPLLNGSRIPACGVGVYLLPASQTAGIVEKALDVGYRLIDTAQEYENERETGEGIKAWLGKDKNNKREDVLYTTKITNLNQGYDRTWRSLKESLNKVKHLEYIDLVLIHDPLSDKKTRIETWKALQEAVDSGMVKSIGVSNFGKHHIQELYDWEGLKYKPIVNQIELSPWLMRKDLVDYCQNLGIVLEAYCPLTTGAKLNDPTLVKLAKKYNKTPAQVLLRWNIDRGVVVIPKSLKPERLPQNFDLFDFKLTDEDFAELSHPDAYEVFGGWDPSRSKS</sequence>
<gene>
    <name evidence="1" type="ORF">QFC19_006902</name>
</gene>
<name>A0ACC2VEZ3_9TREE</name>
<protein>
    <submittedName>
        <fullName evidence="1">Uncharacterized protein</fullName>
    </submittedName>
</protein>
<keyword evidence="2" id="KW-1185">Reference proteome</keyword>
<dbReference type="EMBL" id="JASBWR010000088">
    <property type="protein sequence ID" value="KAJ9097127.1"/>
    <property type="molecule type" value="Genomic_DNA"/>
</dbReference>
<comment type="caution">
    <text evidence="1">The sequence shown here is derived from an EMBL/GenBank/DDBJ whole genome shotgun (WGS) entry which is preliminary data.</text>
</comment>
<organism evidence="1 2">
    <name type="scientific">Naganishia cerealis</name>
    <dbReference type="NCBI Taxonomy" id="610337"/>
    <lineage>
        <taxon>Eukaryota</taxon>
        <taxon>Fungi</taxon>
        <taxon>Dikarya</taxon>
        <taxon>Basidiomycota</taxon>
        <taxon>Agaricomycotina</taxon>
        <taxon>Tremellomycetes</taxon>
        <taxon>Filobasidiales</taxon>
        <taxon>Filobasidiaceae</taxon>
        <taxon>Naganishia</taxon>
    </lineage>
</organism>
<evidence type="ECO:0000313" key="1">
    <source>
        <dbReference type="EMBL" id="KAJ9097127.1"/>
    </source>
</evidence>
<accession>A0ACC2VEZ3</accession>
<reference evidence="1" key="1">
    <citation type="submission" date="2023-04" db="EMBL/GenBank/DDBJ databases">
        <title>Draft Genome sequencing of Naganishia species isolated from polar environments using Oxford Nanopore Technology.</title>
        <authorList>
            <person name="Leo P."/>
            <person name="Venkateswaran K."/>
        </authorList>
    </citation>
    <scope>NUCLEOTIDE SEQUENCE</scope>
    <source>
        <strain evidence="1">MNA-CCFEE 5261</strain>
    </source>
</reference>
<dbReference type="Proteomes" id="UP001241377">
    <property type="component" value="Unassembled WGS sequence"/>
</dbReference>